<evidence type="ECO:0000256" key="2">
    <source>
        <dbReference type="ARBA" id="ARBA00008784"/>
    </source>
</evidence>
<gene>
    <name evidence="10" type="ORF">ETD83_14985</name>
</gene>
<dbReference type="EMBL" id="VCKW01000064">
    <property type="protein sequence ID" value="TMR01219.1"/>
    <property type="molecule type" value="Genomic_DNA"/>
</dbReference>
<evidence type="ECO:0000256" key="1">
    <source>
        <dbReference type="ARBA" id="ARBA00001954"/>
    </source>
</evidence>
<keyword evidence="11" id="KW-1185">Reference proteome</keyword>
<dbReference type="CDD" id="cd06587">
    <property type="entry name" value="VOC"/>
    <property type="match status" value="1"/>
</dbReference>
<dbReference type="InterPro" id="IPR004360">
    <property type="entry name" value="Glyas_Fos-R_dOase_dom"/>
</dbReference>
<comment type="cofactor">
    <cofactor evidence="1 8">
        <name>Fe(2+)</name>
        <dbReference type="ChEBI" id="CHEBI:29033"/>
    </cofactor>
</comment>
<dbReference type="InterPro" id="IPR037523">
    <property type="entry name" value="VOC_core"/>
</dbReference>
<dbReference type="Pfam" id="PF00903">
    <property type="entry name" value="Glyoxalase"/>
    <property type="match status" value="1"/>
</dbReference>
<dbReference type="OrthoDB" id="5242400at2"/>
<dbReference type="PANTHER" id="PTHR36113:SF6">
    <property type="entry name" value="FOSFOMYCIN RESISTANCE PROTEIN FOSX"/>
    <property type="match status" value="1"/>
</dbReference>
<reference evidence="10 11" key="1">
    <citation type="submission" date="2019-05" db="EMBL/GenBank/DDBJ databases">
        <title>Draft genome sequence of Actinomadura sp. 14C53.</title>
        <authorList>
            <person name="Saricaoglu S."/>
            <person name="Isik K."/>
        </authorList>
    </citation>
    <scope>NUCLEOTIDE SEQUENCE [LARGE SCALE GENOMIC DNA]</scope>
    <source>
        <strain evidence="10 11">14C53</strain>
    </source>
</reference>
<keyword evidence="7 8" id="KW-0408">Iron</keyword>
<dbReference type="PROSITE" id="PS00082">
    <property type="entry name" value="EXTRADIOL_DIOXYGENAS"/>
    <property type="match status" value="1"/>
</dbReference>
<accession>A0A5C4JCQ0</accession>
<comment type="similarity">
    <text evidence="2 8">Belongs to the extradiol ring-cleavage dioxygenase family.</text>
</comment>
<dbReference type="RefSeq" id="WP_138645724.1">
    <property type="nucleotide sequence ID" value="NZ_VCKW01000064.1"/>
</dbReference>
<dbReference type="InterPro" id="IPR000486">
    <property type="entry name" value="Xdiol_ring_cleave_dOase_1/2"/>
</dbReference>
<evidence type="ECO:0000256" key="5">
    <source>
        <dbReference type="ARBA" id="ARBA00022964"/>
    </source>
</evidence>
<dbReference type="InterPro" id="IPR029068">
    <property type="entry name" value="Glyas_Bleomycin-R_OHBP_Dase"/>
</dbReference>
<dbReference type="InterPro" id="IPR051332">
    <property type="entry name" value="Fosfomycin_Res_Enzymes"/>
</dbReference>
<feature type="domain" description="VOC" evidence="9">
    <location>
        <begin position="9"/>
        <end position="142"/>
    </location>
</feature>
<protein>
    <submittedName>
        <fullName evidence="10">VOC family protein</fullName>
    </submittedName>
</protein>
<dbReference type="PROSITE" id="PS51819">
    <property type="entry name" value="VOC"/>
    <property type="match status" value="1"/>
</dbReference>
<dbReference type="GO" id="GO:0051213">
    <property type="term" value="F:dioxygenase activity"/>
    <property type="evidence" value="ECO:0007669"/>
    <property type="project" value="UniProtKB-KW"/>
</dbReference>
<name>A0A5C4JCQ0_9ACTN</name>
<dbReference type="Gene3D" id="3.10.180.10">
    <property type="entry name" value="2,3-Dihydroxybiphenyl 1,2-Dioxygenase, domain 1"/>
    <property type="match status" value="1"/>
</dbReference>
<keyword evidence="4 8" id="KW-0058">Aromatic hydrocarbons catabolism</keyword>
<keyword evidence="6 8" id="KW-0560">Oxidoreductase</keyword>
<keyword evidence="5 8" id="KW-0223">Dioxygenase</keyword>
<keyword evidence="3" id="KW-0479">Metal-binding</keyword>
<evidence type="ECO:0000313" key="10">
    <source>
        <dbReference type="EMBL" id="TMR01219.1"/>
    </source>
</evidence>
<evidence type="ECO:0000259" key="9">
    <source>
        <dbReference type="PROSITE" id="PS51819"/>
    </source>
</evidence>
<evidence type="ECO:0000256" key="3">
    <source>
        <dbReference type="ARBA" id="ARBA00022723"/>
    </source>
</evidence>
<evidence type="ECO:0000313" key="11">
    <source>
        <dbReference type="Proteomes" id="UP000309174"/>
    </source>
</evidence>
<evidence type="ECO:0000256" key="4">
    <source>
        <dbReference type="ARBA" id="ARBA00022797"/>
    </source>
</evidence>
<proteinExistence type="inferred from homology"/>
<dbReference type="AlphaFoldDB" id="A0A5C4JCQ0"/>
<comment type="caution">
    <text evidence="10">The sequence shown here is derived from an EMBL/GenBank/DDBJ whole genome shotgun (WGS) entry which is preliminary data.</text>
</comment>
<evidence type="ECO:0000256" key="7">
    <source>
        <dbReference type="ARBA" id="ARBA00023004"/>
    </source>
</evidence>
<dbReference type="Proteomes" id="UP000309174">
    <property type="component" value="Unassembled WGS sequence"/>
</dbReference>
<organism evidence="10 11">
    <name type="scientific">Actinomadura soli</name>
    <dbReference type="NCBI Taxonomy" id="2508997"/>
    <lineage>
        <taxon>Bacteria</taxon>
        <taxon>Bacillati</taxon>
        <taxon>Actinomycetota</taxon>
        <taxon>Actinomycetes</taxon>
        <taxon>Streptosporangiales</taxon>
        <taxon>Thermomonosporaceae</taxon>
        <taxon>Actinomadura</taxon>
    </lineage>
</organism>
<sequence>MTGFARPRGLNHVAYVTRDTAATKRFYTELLGMRLVGYAMDDSVGSTGEPTTFLHTFFEMADGSCIAFFEIEGLDTDHHESPLPRWAPHLALSLDSLEEVEDARDRLVAAGVEVKGVVDHEGIWSSIYFFDPNGVRLELTYQNRPLNDDDAAAAEKAVKAWQDEHGPAGA</sequence>
<dbReference type="SUPFAM" id="SSF54593">
    <property type="entry name" value="Glyoxalase/Bleomycin resistance protein/Dihydroxybiphenyl dioxygenase"/>
    <property type="match status" value="1"/>
</dbReference>
<dbReference type="PANTHER" id="PTHR36113">
    <property type="entry name" value="LYASE, PUTATIVE-RELATED-RELATED"/>
    <property type="match status" value="1"/>
</dbReference>
<dbReference type="GO" id="GO:0008198">
    <property type="term" value="F:ferrous iron binding"/>
    <property type="evidence" value="ECO:0007669"/>
    <property type="project" value="InterPro"/>
</dbReference>
<evidence type="ECO:0000256" key="6">
    <source>
        <dbReference type="ARBA" id="ARBA00023002"/>
    </source>
</evidence>
<evidence type="ECO:0000256" key="8">
    <source>
        <dbReference type="RuleBase" id="RU000683"/>
    </source>
</evidence>